<reference evidence="2 3" key="2">
    <citation type="submission" date="2014-10" db="EMBL/GenBank/DDBJ databases">
        <title>Comparative genomics of the Paenibacillus odorifer group.</title>
        <authorList>
            <person name="Tsai Y.-C."/>
            <person name="Martin N."/>
            <person name="Korlach J."/>
            <person name="Wiedmann M."/>
        </authorList>
    </citation>
    <scope>NUCLEOTIDE SEQUENCE [LARGE SCALE GENOMIC DNA]</scope>
    <source>
        <strain evidence="2 3">DSM 18334</strain>
    </source>
</reference>
<feature type="transmembrane region" description="Helical" evidence="1">
    <location>
        <begin position="6"/>
        <end position="25"/>
    </location>
</feature>
<dbReference type="EMBL" id="JQCR01000003">
    <property type="protein sequence ID" value="KGE18125.1"/>
    <property type="molecule type" value="Genomic_DNA"/>
</dbReference>
<evidence type="ECO:0000313" key="3">
    <source>
        <dbReference type="Proteomes" id="UP000029734"/>
    </source>
</evidence>
<feature type="transmembrane region" description="Helical" evidence="1">
    <location>
        <begin position="66"/>
        <end position="83"/>
    </location>
</feature>
<reference evidence="2 3" key="1">
    <citation type="submission" date="2014-08" db="EMBL/GenBank/DDBJ databases">
        <authorList>
            <person name="den Bakker H.C."/>
        </authorList>
    </citation>
    <scope>NUCLEOTIDE SEQUENCE [LARGE SCALE GENOMIC DNA]</scope>
    <source>
        <strain evidence="2 3">DSM 18334</strain>
    </source>
</reference>
<dbReference type="STRING" id="268407.PWYN_26700"/>
<dbReference type="RefSeq" id="WP_036659193.1">
    <property type="nucleotide sequence ID" value="NZ_JQCR01000003.1"/>
</dbReference>
<sequence length="128" mass="14535">MELLQNSVITLSVIPFIPFLLVYFISIALKKDKKKSFLLAMDVTTLFLLLSVSALFNIIFQNNFGFYLFLLIILIAAGLIGGAQNRLKGKVDGKRLFRAVWRLSFMLMSIGYLVFMFVGLIQYISQVV</sequence>
<gene>
    <name evidence="2" type="ORF">PWYN_26700</name>
</gene>
<accession>A0A098M6C5</accession>
<name>A0A098M6C5_9BACL</name>
<keyword evidence="1" id="KW-0472">Membrane</keyword>
<dbReference type="InterPro" id="IPR024515">
    <property type="entry name" value="DUF3397"/>
</dbReference>
<dbReference type="Proteomes" id="UP000029734">
    <property type="component" value="Unassembled WGS sequence"/>
</dbReference>
<evidence type="ECO:0000256" key="1">
    <source>
        <dbReference type="SAM" id="Phobius"/>
    </source>
</evidence>
<protein>
    <recommendedName>
        <fullName evidence="4">DUF3397 domain-containing protein</fullName>
    </recommendedName>
</protein>
<dbReference type="Pfam" id="PF11877">
    <property type="entry name" value="DUF3397"/>
    <property type="match status" value="1"/>
</dbReference>
<evidence type="ECO:0000313" key="2">
    <source>
        <dbReference type="EMBL" id="KGE18125.1"/>
    </source>
</evidence>
<feature type="transmembrane region" description="Helical" evidence="1">
    <location>
        <begin position="103"/>
        <end position="124"/>
    </location>
</feature>
<feature type="transmembrane region" description="Helical" evidence="1">
    <location>
        <begin position="37"/>
        <end position="60"/>
    </location>
</feature>
<keyword evidence="1" id="KW-0812">Transmembrane</keyword>
<evidence type="ECO:0008006" key="4">
    <source>
        <dbReference type="Google" id="ProtNLM"/>
    </source>
</evidence>
<dbReference type="eggNOG" id="ENOG5033HF9">
    <property type="taxonomic scope" value="Bacteria"/>
</dbReference>
<dbReference type="AlphaFoldDB" id="A0A098M6C5"/>
<keyword evidence="3" id="KW-1185">Reference proteome</keyword>
<keyword evidence="1" id="KW-1133">Transmembrane helix</keyword>
<organism evidence="2 3">
    <name type="scientific">Paenibacillus wynnii</name>
    <dbReference type="NCBI Taxonomy" id="268407"/>
    <lineage>
        <taxon>Bacteria</taxon>
        <taxon>Bacillati</taxon>
        <taxon>Bacillota</taxon>
        <taxon>Bacilli</taxon>
        <taxon>Bacillales</taxon>
        <taxon>Paenibacillaceae</taxon>
        <taxon>Paenibacillus</taxon>
    </lineage>
</organism>
<dbReference type="OrthoDB" id="2661791at2"/>
<proteinExistence type="predicted"/>
<comment type="caution">
    <text evidence="2">The sequence shown here is derived from an EMBL/GenBank/DDBJ whole genome shotgun (WGS) entry which is preliminary data.</text>
</comment>